<accession>A0A834W9I9</accession>
<gene>
    <name evidence="1" type="ORF">G2W53_029299</name>
</gene>
<proteinExistence type="predicted"/>
<comment type="caution">
    <text evidence="1">The sequence shown here is derived from an EMBL/GenBank/DDBJ whole genome shotgun (WGS) entry which is preliminary data.</text>
</comment>
<dbReference type="Proteomes" id="UP000634136">
    <property type="component" value="Unassembled WGS sequence"/>
</dbReference>
<sequence>MATEVEMAKKLSCEVVIVECDVKKIVEMANENFENVSVLGRATRIFPKKAITERGRTIEHQQARRNRVRMSGKVVSNHVPFSKNMFDLHVPISIEKLANSTEDISKRMRPIVPIADEIDYIPIVTLNDDMFIPIISTNLRWGTATETHVPNLIRLSKVFPVNVDERTQGDGILLLTIEDPVIPLFPY</sequence>
<reference evidence="1" key="1">
    <citation type="submission" date="2020-09" db="EMBL/GenBank/DDBJ databases">
        <title>Genome-Enabled Discovery of Anthraquinone Biosynthesis in Senna tora.</title>
        <authorList>
            <person name="Kang S.-H."/>
            <person name="Pandey R.P."/>
            <person name="Lee C.-M."/>
            <person name="Sim J.-S."/>
            <person name="Jeong J.-T."/>
            <person name="Choi B.-S."/>
            <person name="Jung M."/>
            <person name="Ginzburg D."/>
            <person name="Zhao K."/>
            <person name="Won S.Y."/>
            <person name="Oh T.-J."/>
            <person name="Yu Y."/>
            <person name="Kim N.-H."/>
            <person name="Lee O.R."/>
            <person name="Lee T.-H."/>
            <person name="Bashyal P."/>
            <person name="Kim T.-S."/>
            <person name="Lee W.-H."/>
            <person name="Kawkins C."/>
            <person name="Kim C.-K."/>
            <person name="Kim J.S."/>
            <person name="Ahn B.O."/>
            <person name="Rhee S.Y."/>
            <person name="Sohng J.K."/>
        </authorList>
    </citation>
    <scope>NUCLEOTIDE SEQUENCE</scope>
    <source>
        <tissue evidence="1">Leaf</tissue>
    </source>
</reference>
<dbReference type="AlphaFoldDB" id="A0A834W9I9"/>
<evidence type="ECO:0000313" key="2">
    <source>
        <dbReference type="Proteomes" id="UP000634136"/>
    </source>
</evidence>
<evidence type="ECO:0000313" key="1">
    <source>
        <dbReference type="EMBL" id="KAF7815330.1"/>
    </source>
</evidence>
<name>A0A834W9I9_9FABA</name>
<protein>
    <submittedName>
        <fullName evidence="1">Putative ribonuclease H protein</fullName>
    </submittedName>
</protein>
<organism evidence="1 2">
    <name type="scientific">Senna tora</name>
    <dbReference type="NCBI Taxonomy" id="362788"/>
    <lineage>
        <taxon>Eukaryota</taxon>
        <taxon>Viridiplantae</taxon>
        <taxon>Streptophyta</taxon>
        <taxon>Embryophyta</taxon>
        <taxon>Tracheophyta</taxon>
        <taxon>Spermatophyta</taxon>
        <taxon>Magnoliopsida</taxon>
        <taxon>eudicotyledons</taxon>
        <taxon>Gunneridae</taxon>
        <taxon>Pentapetalae</taxon>
        <taxon>rosids</taxon>
        <taxon>fabids</taxon>
        <taxon>Fabales</taxon>
        <taxon>Fabaceae</taxon>
        <taxon>Caesalpinioideae</taxon>
        <taxon>Cassia clade</taxon>
        <taxon>Senna</taxon>
    </lineage>
</organism>
<keyword evidence="2" id="KW-1185">Reference proteome</keyword>
<dbReference type="EMBL" id="JAAIUW010000009">
    <property type="protein sequence ID" value="KAF7815330.1"/>
    <property type="molecule type" value="Genomic_DNA"/>
</dbReference>